<gene>
    <name evidence="3" type="ORF">E6Q60_10805</name>
</gene>
<sequence>MAQREEAEELMQPKAIQHKEEEEPIQGKFEAASSAQLKEEAVKPNNTGLPDNLKSGIVSLSGMSMDNVRVHYNSSQPAQLNALAYAQGTDIHVAPGQERHLPHEAWHVVQQAQGRVQPTMQMKEGVPVNDDQSLEHEADVMGRKAATAPLQGTSVQAKSDAEIQSGFRQPAQLVRPKPLNEMLATRMTRDSDHGRETEVDVQSGANADDVLLAVYREARDHNLNIAVDNLLANFHQYVPRAIEFTQTCVRIAQERHSGDENAQAQEFDTQFGFVTNTNDNISAVMMYFYKKSSSQAAADSYLTDFVAARQNFDFGFSDDEGVQYRTPRAGFFGPSQLSLNIGTSTANRILREAFRGATEEAIFTHIAVGIQHTKNTGIDALSVAAGILEQYLQPKIMQFVYRLPLAERANNDNVWGGLTLHDGIQYEDGRDLEVGDTWVYPKVRTAWGQIRDIVAPAVLNHAGRVRVRIDGAIARAFYSDALIHVGWLQAGVGTVMHEFGHHLEDKARVPRWIKLQQLLRDRSGNELTRIFPFTIPYVISRNEMRYDTSFPASGEMGGCFGYNVKYYEHGSTEVVSTTFEVFHNPEKAYSIAIKDPAMFLAVMGVLRDR</sequence>
<name>A0A5C7VRF5_9PROT</name>
<dbReference type="EMBL" id="SSFX01000086">
    <property type="protein sequence ID" value="TXI27052.1"/>
    <property type="molecule type" value="Genomic_DNA"/>
</dbReference>
<evidence type="ECO:0000313" key="3">
    <source>
        <dbReference type="EMBL" id="TXI27052.1"/>
    </source>
</evidence>
<dbReference type="InterPro" id="IPR025295">
    <property type="entry name" value="eCIS_core_dom"/>
</dbReference>
<accession>A0A5C7VRF5</accession>
<dbReference type="Pfam" id="PF13699">
    <property type="entry name" value="eCIS_core"/>
    <property type="match status" value="1"/>
</dbReference>
<evidence type="ECO:0000256" key="1">
    <source>
        <dbReference type="SAM" id="MobiDB-lite"/>
    </source>
</evidence>
<feature type="domain" description="eCIS core" evidence="2">
    <location>
        <begin position="49"/>
        <end position="114"/>
    </location>
</feature>
<dbReference type="Proteomes" id="UP000321055">
    <property type="component" value="Unassembled WGS sequence"/>
</dbReference>
<evidence type="ECO:0000313" key="4">
    <source>
        <dbReference type="Proteomes" id="UP000321055"/>
    </source>
</evidence>
<proteinExistence type="predicted"/>
<reference evidence="3 4" key="1">
    <citation type="submission" date="2018-09" db="EMBL/GenBank/DDBJ databases">
        <title>Metagenome Assembled Genomes from an Advanced Water Purification Facility.</title>
        <authorList>
            <person name="Stamps B.W."/>
            <person name="Spear J.R."/>
        </authorList>
    </citation>
    <scope>NUCLEOTIDE SEQUENCE [LARGE SCALE GENOMIC DNA]</scope>
    <source>
        <strain evidence="3">Bin_54_1</strain>
    </source>
</reference>
<protein>
    <submittedName>
        <fullName evidence="3">DUF4157 domain-containing protein</fullName>
    </submittedName>
</protein>
<comment type="caution">
    <text evidence="3">The sequence shown here is derived from an EMBL/GenBank/DDBJ whole genome shotgun (WGS) entry which is preliminary data.</text>
</comment>
<dbReference type="AlphaFoldDB" id="A0A5C7VRF5"/>
<organism evidence="3 4">
    <name type="scientific">Nitrosomonas oligotropha</name>
    <dbReference type="NCBI Taxonomy" id="42354"/>
    <lineage>
        <taxon>Bacteria</taxon>
        <taxon>Pseudomonadati</taxon>
        <taxon>Pseudomonadota</taxon>
        <taxon>Betaproteobacteria</taxon>
        <taxon>Nitrosomonadales</taxon>
        <taxon>Nitrosomonadaceae</taxon>
        <taxon>Nitrosomonas</taxon>
    </lineage>
</organism>
<evidence type="ECO:0000259" key="2">
    <source>
        <dbReference type="Pfam" id="PF13699"/>
    </source>
</evidence>
<feature type="region of interest" description="Disordered" evidence="1">
    <location>
        <begin position="1"/>
        <end position="24"/>
    </location>
</feature>